<proteinExistence type="predicted"/>
<reference evidence="1 2" key="1">
    <citation type="submission" date="2019-03" db="EMBL/GenBank/DDBJ databases">
        <title>Genomic Encyclopedia of Type Strains, Phase IV (KMG-IV): sequencing the most valuable type-strain genomes for metagenomic binning, comparative biology and taxonomic classification.</title>
        <authorList>
            <person name="Goeker M."/>
        </authorList>
    </citation>
    <scope>NUCLEOTIDE SEQUENCE [LARGE SCALE GENOMIC DNA]</scope>
    <source>
        <strain evidence="1 2">DSM 24176</strain>
    </source>
</reference>
<name>A0A4R1MJD7_9FIRM</name>
<dbReference type="Proteomes" id="UP000294545">
    <property type="component" value="Unassembled WGS sequence"/>
</dbReference>
<keyword evidence="2" id="KW-1185">Reference proteome</keyword>
<evidence type="ECO:0000313" key="2">
    <source>
        <dbReference type="Proteomes" id="UP000294545"/>
    </source>
</evidence>
<dbReference type="EMBL" id="SMGQ01000013">
    <property type="protein sequence ID" value="TCK92545.1"/>
    <property type="molecule type" value="Genomic_DNA"/>
</dbReference>
<sequence length="173" mass="19567">MEAVFKTIRDKFDSVDFMDAGGNILEIGSQIIDIPGADDFGAVSSVANIIKESDQLYKTALKERAEADLLIEETEGMSYAAHFGLTGLYTTWHGSGDIDLIRAKPQWIVQGHPYLLDTDIYPEIVTEYEDFYDLESLDMSSELEKIRVDNSFDLSHSTIYLLERYNAIYEPGY</sequence>
<organism evidence="1 2">
    <name type="scientific">Natranaerovirga hydrolytica</name>
    <dbReference type="NCBI Taxonomy" id="680378"/>
    <lineage>
        <taxon>Bacteria</taxon>
        <taxon>Bacillati</taxon>
        <taxon>Bacillota</taxon>
        <taxon>Clostridia</taxon>
        <taxon>Lachnospirales</taxon>
        <taxon>Natranaerovirgaceae</taxon>
        <taxon>Natranaerovirga</taxon>
    </lineage>
</organism>
<dbReference type="RefSeq" id="WP_132282414.1">
    <property type="nucleotide sequence ID" value="NZ_SMGQ01000013.1"/>
</dbReference>
<evidence type="ECO:0000313" key="1">
    <source>
        <dbReference type="EMBL" id="TCK92545.1"/>
    </source>
</evidence>
<protein>
    <submittedName>
        <fullName evidence="1">Uncharacterized protein</fullName>
    </submittedName>
</protein>
<gene>
    <name evidence="1" type="ORF">EDC19_1689</name>
</gene>
<accession>A0A4R1MJD7</accession>
<dbReference type="AlphaFoldDB" id="A0A4R1MJD7"/>
<comment type="caution">
    <text evidence="1">The sequence shown here is derived from an EMBL/GenBank/DDBJ whole genome shotgun (WGS) entry which is preliminary data.</text>
</comment>